<dbReference type="PANTHER" id="PTHR42847:SF4">
    <property type="entry name" value="ALKANESULFONATE MONOOXYGENASE-RELATED"/>
    <property type="match status" value="1"/>
</dbReference>
<dbReference type="RefSeq" id="WP_277192799.1">
    <property type="nucleotide sequence ID" value="NZ_JAROAV010000035.1"/>
</dbReference>
<feature type="domain" description="Luciferase-like" evidence="5">
    <location>
        <begin position="1"/>
        <end position="206"/>
    </location>
</feature>
<dbReference type="InterPro" id="IPR011251">
    <property type="entry name" value="Luciferase-like_dom"/>
</dbReference>
<dbReference type="Gene3D" id="3.20.20.30">
    <property type="entry name" value="Luciferase-like domain"/>
    <property type="match status" value="1"/>
</dbReference>
<protein>
    <submittedName>
        <fullName evidence="6">TIGR03619 family F420-dependent LLM class oxidoreductase</fullName>
        <ecNumber evidence="6">1.-.-.-</ecNumber>
    </submittedName>
</protein>
<dbReference type="NCBIfam" id="TIGR03619">
    <property type="entry name" value="F420_Rv2161c"/>
    <property type="match status" value="1"/>
</dbReference>
<dbReference type="EMBL" id="JAROAV010000035">
    <property type="protein sequence ID" value="MDF8265473.1"/>
    <property type="molecule type" value="Genomic_DNA"/>
</dbReference>
<sequence length="268" mass="28889">MRFQVVLPDESPDTEPSLISDIAVAAEQLGFDTVYLPDHLLPPGEYGPPPRPFGGVYEPLVTLAYIAARTSTVRLATSVLIAPLREPVLLAKQAATLDRLSGGRLTLGVGVGWNEPEFAILGSDFATRGRRTDEMLAQIEELFRTGRGRGGGVFEPRPTPSLRILVGGRSDAALRRAARFGDVWQGVGYRPAEIAAPAARVRELSAPRPVSVAARIDGTDADEVEQWRAAGVDELAVWFGETDGFVDRMTEFAQRPDVRTDLRAAGGA</sequence>
<evidence type="ECO:0000256" key="3">
    <source>
        <dbReference type="ARBA" id="ARBA00023002"/>
    </source>
</evidence>
<dbReference type="GO" id="GO:0016491">
    <property type="term" value="F:oxidoreductase activity"/>
    <property type="evidence" value="ECO:0007669"/>
    <property type="project" value="UniProtKB-KW"/>
</dbReference>
<evidence type="ECO:0000313" key="6">
    <source>
        <dbReference type="EMBL" id="MDF8265473.1"/>
    </source>
</evidence>
<keyword evidence="3 6" id="KW-0560">Oxidoreductase</keyword>
<gene>
    <name evidence="6" type="ORF">P4R38_14585</name>
</gene>
<keyword evidence="7" id="KW-1185">Reference proteome</keyword>
<accession>A0ABT6C977</accession>
<comment type="caution">
    <text evidence="6">The sequence shown here is derived from an EMBL/GenBank/DDBJ whole genome shotgun (WGS) entry which is preliminary data.</text>
</comment>
<organism evidence="6 7">
    <name type="scientific">Luteipulveratus flavus</name>
    <dbReference type="NCBI Taxonomy" id="3031728"/>
    <lineage>
        <taxon>Bacteria</taxon>
        <taxon>Bacillati</taxon>
        <taxon>Actinomycetota</taxon>
        <taxon>Actinomycetes</taxon>
        <taxon>Micrococcales</taxon>
        <taxon>Dermacoccaceae</taxon>
        <taxon>Luteipulveratus</taxon>
    </lineage>
</organism>
<dbReference type="EC" id="1.-.-.-" evidence="6"/>
<dbReference type="InterPro" id="IPR050172">
    <property type="entry name" value="SsuD_RutA_monooxygenase"/>
</dbReference>
<evidence type="ECO:0000313" key="7">
    <source>
        <dbReference type="Proteomes" id="UP001528912"/>
    </source>
</evidence>
<dbReference type="InterPro" id="IPR036661">
    <property type="entry name" value="Luciferase-like_sf"/>
</dbReference>
<keyword evidence="4" id="KW-0503">Monooxygenase</keyword>
<keyword evidence="1" id="KW-0285">Flavoprotein</keyword>
<evidence type="ECO:0000259" key="5">
    <source>
        <dbReference type="Pfam" id="PF00296"/>
    </source>
</evidence>
<dbReference type="Proteomes" id="UP001528912">
    <property type="component" value="Unassembled WGS sequence"/>
</dbReference>
<proteinExistence type="predicted"/>
<keyword evidence="2" id="KW-0288">FMN</keyword>
<dbReference type="InterPro" id="IPR019921">
    <property type="entry name" value="Lucif-like_OxRdtase_Rv2161c"/>
</dbReference>
<evidence type="ECO:0000256" key="1">
    <source>
        <dbReference type="ARBA" id="ARBA00022630"/>
    </source>
</evidence>
<evidence type="ECO:0000256" key="4">
    <source>
        <dbReference type="ARBA" id="ARBA00023033"/>
    </source>
</evidence>
<dbReference type="Pfam" id="PF00296">
    <property type="entry name" value="Bac_luciferase"/>
    <property type="match status" value="1"/>
</dbReference>
<dbReference type="SUPFAM" id="SSF51679">
    <property type="entry name" value="Bacterial luciferase-like"/>
    <property type="match status" value="1"/>
</dbReference>
<dbReference type="PANTHER" id="PTHR42847">
    <property type="entry name" value="ALKANESULFONATE MONOOXYGENASE"/>
    <property type="match status" value="1"/>
</dbReference>
<reference evidence="6 7" key="1">
    <citation type="submission" date="2023-03" db="EMBL/GenBank/DDBJ databases">
        <title>YIM 133296 draft genome.</title>
        <authorList>
            <person name="Xiong L."/>
        </authorList>
    </citation>
    <scope>NUCLEOTIDE SEQUENCE [LARGE SCALE GENOMIC DNA]</scope>
    <source>
        <strain evidence="6 7">YIM 133296</strain>
    </source>
</reference>
<name>A0ABT6C977_9MICO</name>
<evidence type="ECO:0000256" key="2">
    <source>
        <dbReference type="ARBA" id="ARBA00022643"/>
    </source>
</evidence>